<keyword evidence="2" id="KW-0255">Endonuclease</keyword>
<proteinExistence type="predicted"/>
<gene>
    <name evidence="2" type="ORF">GCM10009760_33740</name>
</gene>
<dbReference type="InterPro" id="IPR012296">
    <property type="entry name" value="Nuclease_put_TT1808"/>
</dbReference>
<keyword evidence="3" id="KW-1185">Reference proteome</keyword>
<dbReference type="GO" id="GO:0004519">
    <property type="term" value="F:endonuclease activity"/>
    <property type="evidence" value="ECO:0007669"/>
    <property type="project" value="UniProtKB-KW"/>
</dbReference>
<dbReference type="CDD" id="cd06260">
    <property type="entry name" value="DUF820-like"/>
    <property type="match status" value="1"/>
</dbReference>
<accession>A0ABP5LHF5</accession>
<dbReference type="RefSeq" id="WP_344465694.1">
    <property type="nucleotide sequence ID" value="NZ_BAAANT010000017.1"/>
</dbReference>
<evidence type="ECO:0000313" key="2">
    <source>
        <dbReference type="EMBL" id="GAA2145273.1"/>
    </source>
</evidence>
<dbReference type="PANTHER" id="PTHR35400:SF3">
    <property type="entry name" value="SLL1072 PROTEIN"/>
    <property type="match status" value="1"/>
</dbReference>
<dbReference type="Gene3D" id="3.90.1570.10">
    <property type="entry name" value="tt1808, chain A"/>
    <property type="match status" value="1"/>
</dbReference>
<reference evidence="3" key="1">
    <citation type="journal article" date="2019" name="Int. J. Syst. Evol. Microbiol.">
        <title>The Global Catalogue of Microorganisms (GCM) 10K type strain sequencing project: providing services to taxonomists for standard genome sequencing and annotation.</title>
        <authorList>
            <consortium name="The Broad Institute Genomics Platform"/>
            <consortium name="The Broad Institute Genome Sequencing Center for Infectious Disease"/>
            <person name="Wu L."/>
            <person name="Ma J."/>
        </authorList>
    </citation>
    <scope>NUCLEOTIDE SEQUENCE [LARGE SCALE GENOMIC DNA]</scope>
    <source>
        <strain evidence="3">JCM 14560</strain>
    </source>
</reference>
<keyword evidence="2" id="KW-0540">Nuclease</keyword>
<comment type="caution">
    <text evidence="2">The sequence shown here is derived from an EMBL/GenBank/DDBJ whole genome shotgun (WGS) entry which is preliminary data.</text>
</comment>
<protein>
    <submittedName>
        <fullName evidence="2">Uma2 family endonuclease</fullName>
    </submittedName>
</protein>
<keyword evidence="2" id="KW-0378">Hydrolase</keyword>
<name>A0ABP5LHF5_9ACTN</name>
<dbReference type="PANTHER" id="PTHR35400">
    <property type="entry name" value="SLR1083 PROTEIN"/>
    <property type="match status" value="1"/>
</dbReference>
<dbReference type="InterPro" id="IPR008538">
    <property type="entry name" value="Uma2"/>
</dbReference>
<evidence type="ECO:0000259" key="1">
    <source>
        <dbReference type="Pfam" id="PF05685"/>
    </source>
</evidence>
<dbReference type="SUPFAM" id="SSF52980">
    <property type="entry name" value="Restriction endonuclease-like"/>
    <property type="match status" value="1"/>
</dbReference>
<dbReference type="Pfam" id="PF05685">
    <property type="entry name" value="Uma2"/>
    <property type="match status" value="1"/>
</dbReference>
<feature type="domain" description="Putative restriction endonuclease" evidence="1">
    <location>
        <begin position="13"/>
        <end position="183"/>
    </location>
</feature>
<sequence>MTAMATDRPQMRVEEFEQIAAAAPETVTLEFINGRLGVKAVPDGDHGAIIMWLLRQCMQQRPELDLHIEQGLRVEQYRSGCARPDGVLAPVAHFAGQGEWAAPEGVLMAVEITSYDTDTDRGDRVEKPAAYAQAGIPVYLLVDRERCEVAVRSDPRGGRYRTTVTRAYGDPVDLPAPVGFRLETELLKTYVR</sequence>
<dbReference type="EMBL" id="BAAANT010000017">
    <property type="protein sequence ID" value="GAA2145273.1"/>
    <property type="molecule type" value="Genomic_DNA"/>
</dbReference>
<dbReference type="Proteomes" id="UP001422759">
    <property type="component" value="Unassembled WGS sequence"/>
</dbReference>
<dbReference type="InterPro" id="IPR011335">
    <property type="entry name" value="Restrct_endonuc-II-like"/>
</dbReference>
<evidence type="ECO:0000313" key="3">
    <source>
        <dbReference type="Proteomes" id="UP001422759"/>
    </source>
</evidence>
<organism evidence="2 3">
    <name type="scientific">Kitasatospora kazusensis</name>
    <dbReference type="NCBI Taxonomy" id="407974"/>
    <lineage>
        <taxon>Bacteria</taxon>
        <taxon>Bacillati</taxon>
        <taxon>Actinomycetota</taxon>
        <taxon>Actinomycetes</taxon>
        <taxon>Kitasatosporales</taxon>
        <taxon>Streptomycetaceae</taxon>
        <taxon>Kitasatospora</taxon>
    </lineage>
</organism>